<evidence type="ECO:0000256" key="7">
    <source>
        <dbReference type="RuleBase" id="RU363032"/>
    </source>
</evidence>
<comment type="subcellular location">
    <subcellularLocation>
        <location evidence="1 7">Cell membrane</location>
        <topology evidence="1 7">Multi-pass membrane protein</topology>
    </subcellularLocation>
</comment>
<feature type="transmembrane region" description="Helical" evidence="7">
    <location>
        <begin position="85"/>
        <end position="103"/>
    </location>
</feature>
<dbReference type="SUPFAM" id="SSF161098">
    <property type="entry name" value="MetI-like"/>
    <property type="match status" value="1"/>
</dbReference>
<evidence type="ECO:0000256" key="3">
    <source>
        <dbReference type="ARBA" id="ARBA00022475"/>
    </source>
</evidence>
<proteinExistence type="inferred from homology"/>
<dbReference type="EMBL" id="JBHSZQ010000004">
    <property type="protein sequence ID" value="MFC7125359.1"/>
    <property type="molecule type" value="Genomic_DNA"/>
</dbReference>
<accession>A0ABD5X753</accession>
<dbReference type="Gene3D" id="1.10.3720.10">
    <property type="entry name" value="MetI-like"/>
    <property type="match status" value="1"/>
</dbReference>
<keyword evidence="2 7" id="KW-0813">Transport</keyword>
<feature type="transmembrane region" description="Helical" evidence="7">
    <location>
        <begin position="123"/>
        <end position="143"/>
    </location>
</feature>
<dbReference type="InterPro" id="IPR025966">
    <property type="entry name" value="OppC_N"/>
</dbReference>
<evidence type="ECO:0000256" key="1">
    <source>
        <dbReference type="ARBA" id="ARBA00004651"/>
    </source>
</evidence>
<keyword evidence="3" id="KW-1003">Cell membrane</keyword>
<dbReference type="Pfam" id="PF00528">
    <property type="entry name" value="BPD_transp_1"/>
    <property type="match status" value="1"/>
</dbReference>
<gene>
    <name evidence="9" type="ORF">ACFQJ7_04810</name>
</gene>
<protein>
    <submittedName>
        <fullName evidence="9">ABC transporter permease</fullName>
    </submittedName>
</protein>
<sequence length="409" mass="45055">MATEQPDTFDEVNWESVRSSSGIVNLALKTKLMLITTLPLLALWLYDRVAVGQREKTFVQLGKDLGLSGPFETLGLTWNPAGLDYIFIFTIFLFAFYMILPLYENPRMTRYYWKEFKRNRPAVVSLVWLAFVFVVGIIGPLFIDKPEPDILKSFQPPVYATVDTANIVQCVGEASGGTCQGTWQHPLGTTGSGRDVLAFMVHGTTITMKIAFITTLIVALIGISVGTISAYSGGWVDETLMRMTDIVLAFPTLIFFLMITYIYGASLGLFIVIFATFAWGGAARYIRSKALSVAEEEFIDATRISGASRYRVVRRHIVPNTASSIITNLTLLVPGFLLAEAQLSFLGLGDAGLLSWGQLIASGRSSLEYAPWIILAPGFILFFTILAFNFLGDALLDALNPEAESEAEK</sequence>
<feature type="domain" description="ABC transmembrane type-1" evidence="8">
    <location>
        <begin position="204"/>
        <end position="392"/>
    </location>
</feature>
<dbReference type="Proteomes" id="UP001596414">
    <property type="component" value="Unassembled WGS sequence"/>
</dbReference>
<feature type="transmembrane region" description="Helical" evidence="7">
    <location>
        <begin position="369"/>
        <end position="391"/>
    </location>
</feature>
<dbReference type="InterPro" id="IPR035906">
    <property type="entry name" value="MetI-like_sf"/>
</dbReference>
<evidence type="ECO:0000256" key="2">
    <source>
        <dbReference type="ARBA" id="ARBA00022448"/>
    </source>
</evidence>
<dbReference type="RefSeq" id="WP_267636352.1">
    <property type="nucleotide sequence ID" value="NZ_JAODIY010000004.1"/>
</dbReference>
<keyword evidence="6 7" id="KW-0472">Membrane</keyword>
<comment type="similarity">
    <text evidence="7">Belongs to the binding-protein-dependent transport system permease family.</text>
</comment>
<feature type="transmembrane region" description="Helical" evidence="7">
    <location>
        <begin position="243"/>
        <end position="263"/>
    </location>
</feature>
<name>A0ABD5X753_9EURY</name>
<dbReference type="PROSITE" id="PS50928">
    <property type="entry name" value="ABC_TM1"/>
    <property type="match status" value="1"/>
</dbReference>
<dbReference type="InterPro" id="IPR050366">
    <property type="entry name" value="BP-dependent_transpt_permease"/>
</dbReference>
<keyword evidence="5 7" id="KW-1133">Transmembrane helix</keyword>
<dbReference type="CDD" id="cd06261">
    <property type="entry name" value="TM_PBP2"/>
    <property type="match status" value="1"/>
</dbReference>
<dbReference type="AlphaFoldDB" id="A0ABD5X753"/>
<keyword evidence="4 7" id="KW-0812">Transmembrane</keyword>
<evidence type="ECO:0000259" key="8">
    <source>
        <dbReference type="PROSITE" id="PS50928"/>
    </source>
</evidence>
<feature type="transmembrane region" description="Helical" evidence="7">
    <location>
        <begin position="26"/>
        <end position="46"/>
    </location>
</feature>
<dbReference type="PANTHER" id="PTHR43386">
    <property type="entry name" value="OLIGOPEPTIDE TRANSPORT SYSTEM PERMEASE PROTEIN APPC"/>
    <property type="match status" value="1"/>
</dbReference>
<dbReference type="Pfam" id="PF12911">
    <property type="entry name" value="OppC_N"/>
    <property type="match status" value="1"/>
</dbReference>
<organism evidence="9 10">
    <name type="scientific">Halovenus rubra</name>
    <dbReference type="NCBI Taxonomy" id="869890"/>
    <lineage>
        <taxon>Archaea</taxon>
        <taxon>Methanobacteriati</taxon>
        <taxon>Methanobacteriota</taxon>
        <taxon>Stenosarchaea group</taxon>
        <taxon>Halobacteria</taxon>
        <taxon>Halobacteriales</taxon>
        <taxon>Haloarculaceae</taxon>
        <taxon>Halovenus</taxon>
    </lineage>
</organism>
<evidence type="ECO:0000313" key="9">
    <source>
        <dbReference type="EMBL" id="MFC7125359.1"/>
    </source>
</evidence>
<dbReference type="InterPro" id="IPR000515">
    <property type="entry name" value="MetI-like"/>
</dbReference>
<feature type="transmembrane region" description="Helical" evidence="7">
    <location>
        <begin position="269"/>
        <end position="286"/>
    </location>
</feature>
<feature type="transmembrane region" description="Helical" evidence="7">
    <location>
        <begin position="210"/>
        <end position="231"/>
    </location>
</feature>
<reference evidence="9 10" key="1">
    <citation type="journal article" date="2014" name="Int. J. Syst. Evol. Microbiol.">
        <title>Complete genome sequence of Corynebacterium casei LMG S-19264T (=DSM 44701T), isolated from a smear-ripened cheese.</title>
        <authorList>
            <consortium name="US DOE Joint Genome Institute (JGI-PGF)"/>
            <person name="Walter F."/>
            <person name="Albersmeier A."/>
            <person name="Kalinowski J."/>
            <person name="Ruckert C."/>
        </authorList>
    </citation>
    <scope>NUCLEOTIDE SEQUENCE [LARGE SCALE GENOMIC DNA]</scope>
    <source>
        <strain evidence="9 10">CGMCC 4.7215</strain>
    </source>
</reference>
<feature type="transmembrane region" description="Helical" evidence="7">
    <location>
        <begin position="317"/>
        <end position="337"/>
    </location>
</feature>
<evidence type="ECO:0000256" key="5">
    <source>
        <dbReference type="ARBA" id="ARBA00022989"/>
    </source>
</evidence>
<evidence type="ECO:0000313" key="10">
    <source>
        <dbReference type="Proteomes" id="UP001596414"/>
    </source>
</evidence>
<comment type="caution">
    <text evidence="9">The sequence shown here is derived from an EMBL/GenBank/DDBJ whole genome shotgun (WGS) entry which is preliminary data.</text>
</comment>
<dbReference type="GO" id="GO:0005886">
    <property type="term" value="C:plasma membrane"/>
    <property type="evidence" value="ECO:0007669"/>
    <property type="project" value="UniProtKB-SubCell"/>
</dbReference>
<evidence type="ECO:0000256" key="4">
    <source>
        <dbReference type="ARBA" id="ARBA00022692"/>
    </source>
</evidence>
<dbReference type="PANTHER" id="PTHR43386:SF1">
    <property type="entry name" value="D,D-DIPEPTIDE TRANSPORT SYSTEM PERMEASE PROTEIN DDPC-RELATED"/>
    <property type="match status" value="1"/>
</dbReference>
<evidence type="ECO:0000256" key="6">
    <source>
        <dbReference type="ARBA" id="ARBA00023136"/>
    </source>
</evidence>